<feature type="chain" id="PRO_5017467888" evidence="1">
    <location>
        <begin position="23"/>
        <end position="179"/>
    </location>
</feature>
<reference evidence="2 3" key="1">
    <citation type="journal article" date="2018" name="Front. Plant Sci.">
        <title>Red Clover (Trifolium pratense) and Zigzag Clover (T. medium) - A Picture of Genomic Similarities and Differences.</title>
        <authorList>
            <person name="Dluhosova J."/>
            <person name="Istvanek J."/>
            <person name="Nedelnik J."/>
            <person name="Repkova J."/>
        </authorList>
    </citation>
    <scope>NUCLEOTIDE SEQUENCE [LARGE SCALE GENOMIC DNA]</scope>
    <source>
        <strain evidence="3">cv. 10/8</strain>
        <tissue evidence="2">Leaf</tissue>
    </source>
</reference>
<proteinExistence type="predicted"/>
<dbReference type="EMBL" id="LXQA010032234">
    <property type="protein sequence ID" value="MCH96397.1"/>
    <property type="molecule type" value="Genomic_DNA"/>
</dbReference>
<evidence type="ECO:0000313" key="2">
    <source>
        <dbReference type="EMBL" id="MCH96397.1"/>
    </source>
</evidence>
<sequence length="179" mass="19310">MKVRWFPGFLVLANLDSKSALAFCSLVESHSLPSSLLPSSLWLTSSRRLTPHTLKAKRSDCSINTASGPSKTIPAPLPLMLDAPSTDKVQGNVVSFPSGLDISKTKSANIWDLMAPLGAKVKSNSDNSTDHATILPAKSGFLSTFLIGKSVFTTILWLWKYCLSFLAVTTTARDNLSIL</sequence>
<evidence type="ECO:0000256" key="1">
    <source>
        <dbReference type="SAM" id="SignalP"/>
    </source>
</evidence>
<name>A0A392N9A2_9FABA</name>
<accession>A0A392N9A2</accession>
<dbReference type="Proteomes" id="UP000265520">
    <property type="component" value="Unassembled WGS sequence"/>
</dbReference>
<protein>
    <submittedName>
        <fullName evidence="2">Uncharacterized protein</fullName>
    </submittedName>
</protein>
<keyword evidence="3" id="KW-1185">Reference proteome</keyword>
<dbReference type="AlphaFoldDB" id="A0A392N9A2"/>
<keyword evidence="1" id="KW-0732">Signal</keyword>
<feature type="signal peptide" evidence="1">
    <location>
        <begin position="1"/>
        <end position="22"/>
    </location>
</feature>
<evidence type="ECO:0000313" key="3">
    <source>
        <dbReference type="Proteomes" id="UP000265520"/>
    </source>
</evidence>
<organism evidence="2 3">
    <name type="scientific">Trifolium medium</name>
    <dbReference type="NCBI Taxonomy" id="97028"/>
    <lineage>
        <taxon>Eukaryota</taxon>
        <taxon>Viridiplantae</taxon>
        <taxon>Streptophyta</taxon>
        <taxon>Embryophyta</taxon>
        <taxon>Tracheophyta</taxon>
        <taxon>Spermatophyta</taxon>
        <taxon>Magnoliopsida</taxon>
        <taxon>eudicotyledons</taxon>
        <taxon>Gunneridae</taxon>
        <taxon>Pentapetalae</taxon>
        <taxon>rosids</taxon>
        <taxon>fabids</taxon>
        <taxon>Fabales</taxon>
        <taxon>Fabaceae</taxon>
        <taxon>Papilionoideae</taxon>
        <taxon>50 kb inversion clade</taxon>
        <taxon>NPAAA clade</taxon>
        <taxon>Hologalegina</taxon>
        <taxon>IRL clade</taxon>
        <taxon>Trifolieae</taxon>
        <taxon>Trifolium</taxon>
    </lineage>
</organism>
<gene>
    <name evidence="2" type="ORF">A2U01_0017383</name>
</gene>
<comment type="caution">
    <text evidence="2">The sequence shown here is derived from an EMBL/GenBank/DDBJ whole genome shotgun (WGS) entry which is preliminary data.</text>
</comment>